<accession>A0A9N9SCR7</accession>
<keyword evidence="6" id="KW-0805">Transcription regulation</keyword>
<dbReference type="PANTHER" id="PTHR24379">
    <property type="entry name" value="KRAB AND ZINC FINGER DOMAIN-CONTAINING"/>
    <property type="match status" value="1"/>
</dbReference>
<keyword evidence="5" id="KW-0862">Zinc</keyword>
<evidence type="ECO:0000256" key="9">
    <source>
        <dbReference type="ARBA" id="ARBA00023242"/>
    </source>
</evidence>
<organism evidence="13 14">
    <name type="scientific">Phaedon cochleariae</name>
    <name type="common">Mustard beetle</name>
    <dbReference type="NCBI Taxonomy" id="80249"/>
    <lineage>
        <taxon>Eukaryota</taxon>
        <taxon>Metazoa</taxon>
        <taxon>Ecdysozoa</taxon>
        <taxon>Arthropoda</taxon>
        <taxon>Hexapoda</taxon>
        <taxon>Insecta</taxon>
        <taxon>Pterygota</taxon>
        <taxon>Neoptera</taxon>
        <taxon>Endopterygota</taxon>
        <taxon>Coleoptera</taxon>
        <taxon>Polyphaga</taxon>
        <taxon>Cucujiformia</taxon>
        <taxon>Chrysomeloidea</taxon>
        <taxon>Chrysomelidae</taxon>
        <taxon>Chrysomelinae</taxon>
        <taxon>Chrysomelini</taxon>
        <taxon>Phaedon</taxon>
    </lineage>
</organism>
<reference evidence="13" key="1">
    <citation type="submission" date="2022-01" db="EMBL/GenBank/DDBJ databases">
        <authorList>
            <person name="King R."/>
        </authorList>
    </citation>
    <scope>NUCLEOTIDE SEQUENCE</scope>
</reference>
<evidence type="ECO:0000256" key="3">
    <source>
        <dbReference type="ARBA" id="ARBA00022737"/>
    </source>
</evidence>
<dbReference type="PROSITE" id="PS50157">
    <property type="entry name" value="ZINC_FINGER_C2H2_2"/>
    <property type="match status" value="10"/>
</dbReference>
<feature type="domain" description="C2H2-type" evidence="12">
    <location>
        <begin position="463"/>
        <end position="490"/>
    </location>
</feature>
<dbReference type="FunFam" id="3.30.160.60:FF:000064">
    <property type="entry name" value="Early growth response protein 3"/>
    <property type="match status" value="1"/>
</dbReference>
<dbReference type="SMART" id="SM00355">
    <property type="entry name" value="ZnF_C2H2"/>
    <property type="match status" value="14"/>
</dbReference>
<feature type="domain" description="C2H2-type" evidence="12">
    <location>
        <begin position="407"/>
        <end position="434"/>
    </location>
</feature>
<feature type="domain" description="C2H2-type" evidence="12">
    <location>
        <begin position="287"/>
        <end position="314"/>
    </location>
</feature>
<dbReference type="GO" id="GO:0003677">
    <property type="term" value="F:DNA binding"/>
    <property type="evidence" value="ECO:0007669"/>
    <property type="project" value="UniProtKB-KW"/>
</dbReference>
<feature type="compositionally biased region" description="Acidic residues" evidence="11">
    <location>
        <begin position="160"/>
        <end position="197"/>
    </location>
</feature>
<dbReference type="Pfam" id="PF13912">
    <property type="entry name" value="zf-C2H2_6"/>
    <property type="match status" value="3"/>
</dbReference>
<dbReference type="InterPro" id="IPR036236">
    <property type="entry name" value="Znf_C2H2_sf"/>
</dbReference>
<dbReference type="AlphaFoldDB" id="A0A9N9SCR7"/>
<dbReference type="OrthoDB" id="3437960at2759"/>
<feature type="domain" description="C2H2-type" evidence="12">
    <location>
        <begin position="327"/>
        <end position="354"/>
    </location>
</feature>
<dbReference type="PROSITE" id="PS00028">
    <property type="entry name" value="ZINC_FINGER_C2H2_1"/>
    <property type="match status" value="9"/>
</dbReference>
<feature type="domain" description="C2H2-type" evidence="12">
    <location>
        <begin position="435"/>
        <end position="462"/>
    </location>
</feature>
<dbReference type="Pfam" id="PF00096">
    <property type="entry name" value="zf-C2H2"/>
    <property type="match status" value="5"/>
</dbReference>
<evidence type="ECO:0000256" key="2">
    <source>
        <dbReference type="ARBA" id="ARBA00022723"/>
    </source>
</evidence>
<feature type="domain" description="C2H2-type" evidence="12">
    <location>
        <begin position="547"/>
        <end position="570"/>
    </location>
</feature>
<evidence type="ECO:0000256" key="5">
    <source>
        <dbReference type="ARBA" id="ARBA00022833"/>
    </source>
</evidence>
<reference evidence="13" key="2">
    <citation type="submission" date="2022-10" db="EMBL/GenBank/DDBJ databases">
        <authorList>
            <consortium name="ENA_rothamsted_submissions"/>
            <consortium name="culmorum"/>
            <person name="King R."/>
        </authorList>
    </citation>
    <scope>NUCLEOTIDE SEQUENCE</scope>
</reference>
<keyword evidence="7" id="KW-0238">DNA-binding</keyword>
<evidence type="ECO:0000256" key="8">
    <source>
        <dbReference type="ARBA" id="ARBA00023163"/>
    </source>
</evidence>
<dbReference type="EMBL" id="OU896722">
    <property type="protein sequence ID" value="CAG9817606.1"/>
    <property type="molecule type" value="Genomic_DNA"/>
</dbReference>
<keyword evidence="3" id="KW-0677">Repeat</keyword>
<keyword evidence="9" id="KW-0539">Nucleus</keyword>
<proteinExistence type="predicted"/>
<evidence type="ECO:0000256" key="10">
    <source>
        <dbReference type="PROSITE-ProRule" id="PRU00042"/>
    </source>
</evidence>
<keyword evidence="8" id="KW-0804">Transcription</keyword>
<dbReference type="PANTHER" id="PTHR24379:SF121">
    <property type="entry name" value="C2H2-TYPE DOMAIN-CONTAINING PROTEIN"/>
    <property type="match status" value="1"/>
</dbReference>
<dbReference type="GO" id="GO:0008270">
    <property type="term" value="F:zinc ion binding"/>
    <property type="evidence" value="ECO:0007669"/>
    <property type="project" value="UniProtKB-KW"/>
</dbReference>
<evidence type="ECO:0000256" key="7">
    <source>
        <dbReference type="ARBA" id="ARBA00023125"/>
    </source>
</evidence>
<feature type="domain" description="C2H2-type" evidence="12">
    <location>
        <begin position="603"/>
        <end position="626"/>
    </location>
</feature>
<keyword evidence="14" id="KW-1185">Reference proteome</keyword>
<feature type="domain" description="C2H2-type" evidence="12">
    <location>
        <begin position="519"/>
        <end position="546"/>
    </location>
</feature>
<keyword evidence="4 10" id="KW-0863">Zinc-finger</keyword>
<dbReference type="GO" id="GO:0005634">
    <property type="term" value="C:nucleus"/>
    <property type="evidence" value="ECO:0007669"/>
    <property type="project" value="UniProtKB-SubCell"/>
</dbReference>
<evidence type="ECO:0000259" key="12">
    <source>
        <dbReference type="PROSITE" id="PS50157"/>
    </source>
</evidence>
<protein>
    <recommendedName>
        <fullName evidence="12">C2H2-type domain-containing protein</fullName>
    </recommendedName>
</protein>
<evidence type="ECO:0000313" key="14">
    <source>
        <dbReference type="Proteomes" id="UP001153737"/>
    </source>
</evidence>
<sequence>MSTLSLKCPLCCDEQFSSYDSLKYHILAVVENVLCPACNMRFENVLELAEHVGRECKEKDDVSTPVDVALVKQEIPKIDDPSQCGTETEAPIAAGEIELQGNEVQSIGENNPENMLDVDKNADCRYMCEMCNNMEFTSVQEHLDKYHEGEDVVLDTGENGTEDTQQEETEDNTFEIEDSVESPNDLDMEMPDAESDDGGNKKEEFIRGGRKINEFWLNEHSNEIPITEYYVMTDGRIIKIGEEEASRIDDRNSVIEIHQCPRCFLQFPKMDHYMKHICNPDKSNDNFKCAHCRAVFHNYQSLNAHMRIHIPKDADAKEKRIVTLGPHPCDECGTTFPSYKSMKLHQRMHDPKAAAAKCRGAIAKGGANDKTPMGVLRQMFVCNICTMTYDKQYEEIHMRSHKIEESFNCMTCNRKFDTKENLEMHSRVHSNVKKYVCSYCKKPFATEEALKEHVTEECRDRNYECQYCGRRFSRPHEKVKHERIHTGEKPHVCQICGKSFRVSYCLTLHLRTHSGDRPYECKLCDKRFKSYSVYNHHLLTHSEVRAYRCPYCPKAFKTAVQWAGHRNSHTKPFNCKECNRPFASLYAVKAHMETHKRENNLRFDCFVCGATYARDYALRDHVKSQHPEAALEETAEQGVDVDRAETLDSTELIEHEMVQEDEQKTAS</sequence>
<feature type="domain" description="C2H2-type" evidence="12">
    <location>
        <begin position="491"/>
        <end position="518"/>
    </location>
</feature>
<feature type="domain" description="C2H2-type" evidence="12">
    <location>
        <begin position="573"/>
        <end position="600"/>
    </location>
</feature>
<evidence type="ECO:0000256" key="6">
    <source>
        <dbReference type="ARBA" id="ARBA00023015"/>
    </source>
</evidence>
<evidence type="ECO:0000313" key="13">
    <source>
        <dbReference type="EMBL" id="CAG9817606.1"/>
    </source>
</evidence>
<evidence type="ECO:0000256" key="1">
    <source>
        <dbReference type="ARBA" id="ARBA00004123"/>
    </source>
</evidence>
<dbReference type="InterPro" id="IPR013087">
    <property type="entry name" value="Znf_C2H2_type"/>
</dbReference>
<comment type="subcellular location">
    <subcellularLocation>
        <location evidence="1">Nucleus</location>
    </subcellularLocation>
</comment>
<dbReference type="SUPFAM" id="SSF57667">
    <property type="entry name" value="beta-beta-alpha zinc fingers"/>
    <property type="match status" value="5"/>
</dbReference>
<evidence type="ECO:0000256" key="4">
    <source>
        <dbReference type="ARBA" id="ARBA00022771"/>
    </source>
</evidence>
<dbReference type="Proteomes" id="UP001153737">
    <property type="component" value="Chromosome 16"/>
</dbReference>
<gene>
    <name evidence="13" type="ORF">PHAECO_LOCUS5279</name>
</gene>
<keyword evidence="2" id="KW-0479">Metal-binding</keyword>
<dbReference type="Gene3D" id="3.30.160.60">
    <property type="entry name" value="Classic Zinc Finger"/>
    <property type="match status" value="8"/>
</dbReference>
<evidence type="ECO:0000256" key="11">
    <source>
        <dbReference type="SAM" id="MobiDB-lite"/>
    </source>
</evidence>
<name>A0A9N9SCR7_PHACE</name>
<feature type="region of interest" description="Disordered" evidence="11">
    <location>
        <begin position="155"/>
        <end position="202"/>
    </location>
</feature>